<evidence type="ECO:0000256" key="3">
    <source>
        <dbReference type="ARBA" id="ARBA00022989"/>
    </source>
</evidence>
<evidence type="ECO:0008006" key="8">
    <source>
        <dbReference type="Google" id="ProtNLM"/>
    </source>
</evidence>
<gene>
    <name evidence="6" type="ORF">AXF14_01120</name>
</gene>
<evidence type="ECO:0000256" key="4">
    <source>
        <dbReference type="ARBA" id="ARBA00023136"/>
    </source>
</evidence>
<name>A0A0X8JCN3_ACTRD</name>
<comment type="subcellular location">
    <subcellularLocation>
        <location evidence="1">Membrane</location>
        <topology evidence="1">Multi-pass membrane protein</topology>
    </subcellularLocation>
</comment>
<feature type="transmembrane region" description="Helical" evidence="5">
    <location>
        <begin position="98"/>
        <end position="124"/>
    </location>
</feature>
<dbReference type="Pfam" id="PF02361">
    <property type="entry name" value="CbiQ"/>
    <property type="match status" value="1"/>
</dbReference>
<evidence type="ECO:0000256" key="5">
    <source>
        <dbReference type="SAM" id="Phobius"/>
    </source>
</evidence>
<dbReference type="RefSeq" id="WP_067939308.1">
    <property type="nucleotide sequence ID" value="NZ_CAUHMM010000014.1"/>
</dbReference>
<keyword evidence="2 5" id="KW-0812">Transmembrane</keyword>
<feature type="transmembrane region" description="Helical" evidence="5">
    <location>
        <begin position="232"/>
        <end position="250"/>
    </location>
</feature>
<dbReference type="STRING" id="111015.AXF14_01120"/>
<evidence type="ECO:0000256" key="2">
    <source>
        <dbReference type="ARBA" id="ARBA00022692"/>
    </source>
</evidence>
<feature type="transmembrane region" description="Helical" evidence="5">
    <location>
        <begin position="56"/>
        <end position="78"/>
    </location>
</feature>
<evidence type="ECO:0000256" key="1">
    <source>
        <dbReference type="ARBA" id="ARBA00004141"/>
    </source>
</evidence>
<dbReference type="AlphaFoldDB" id="A0A0X8JCN3"/>
<organism evidence="6 7">
    <name type="scientific">Actinomyces radicidentis</name>
    <dbReference type="NCBI Taxonomy" id="111015"/>
    <lineage>
        <taxon>Bacteria</taxon>
        <taxon>Bacillati</taxon>
        <taxon>Actinomycetota</taxon>
        <taxon>Actinomycetes</taxon>
        <taxon>Actinomycetales</taxon>
        <taxon>Actinomycetaceae</taxon>
        <taxon>Actinomyces</taxon>
    </lineage>
</organism>
<dbReference type="EMBL" id="CP014228">
    <property type="protein sequence ID" value="AMD86455.1"/>
    <property type="molecule type" value="Genomic_DNA"/>
</dbReference>
<dbReference type="InterPro" id="IPR003339">
    <property type="entry name" value="ABC/ECF_trnsptr_transmembrane"/>
</dbReference>
<reference evidence="7" key="1">
    <citation type="submission" date="2016-02" db="EMBL/GenBank/DDBJ databases">
        <authorList>
            <person name="Holder M.E."/>
            <person name="Ajami N.J."/>
            <person name="Petrosino J.F."/>
        </authorList>
    </citation>
    <scope>NUCLEOTIDE SEQUENCE [LARGE SCALE GENOMIC DNA]</scope>
    <source>
        <strain evidence="7">CCUG 36733</strain>
    </source>
</reference>
<keyword evidence="7" id="KW-1185">Reference proteome</keyword>
<dbReference type="CDD" id="cd16914">
    <property type="entry name" value="EcfT"/>
    <property type="match status" value="1"/>
</dbReference>
<keyword evidence="3 5" id="KW-1133">Transmembrane helix</keyword>
<dbReference type="Proteomes" id="UP000065220">
    <property type="component" value="Chromosome"/>
</dbReference>
<dbReference type="OrthoDB" id="92887at2"/>
<feature type="transmembrane region" description="Helical" evidence="5">
    <location>
        <begin position="12"/>
        <end position="28"/>
    </location>
</feature>
<dbReference type="KEGG" id="ard:AXF14_01120"/>
<keyword evidence="4 5" id="KW-0472">Membrane</keyword>
<accession>A0A0X8JCN3</accession>
<evidence type="ECO:0000313" key="6">
    <source>
        <dbReference type="EMBL" id="AMD86455.1"/>
    </source>
</evidence>
<proteinExistence type="predicted"/>
<protein>
    <recommendedName>
        <fullName evidence="8">Cobalt ABC transporter</fullName>
    </recommendedName>
</protein>
<evidence type="ECO:0000313" key="7">
    <source>
        <dbReference type="Proteomes" id="UP000065220"/>
    </source>
</evidence>
<sequence>MTPRRGAGALDPLSPFTAVLPVLVVVALSPGHETPALVLITALALLVLADPRRGPVIALTIAAVSCVVGASLSASAPVERVGASPVVLSVGSLEIQHLQALAGLRLGTKLGAFLSLCTLTGLLARPEDLLRALVTHLHVPYRLAYAGVAAVGFRVRLATEYRVVREAHALRGTRAPLPALRPLVRAWTAAPTLTAGAVRHAERVATSMDARGFGAYPDRTERTRATWRPRDTVVVLAGWALAAVLATGLSRHGVALRNL</sequence>
<dbReference type="GO" id="GO:0005886">
    <property type="term" value="C:plasma membrane"/>
    <property type="evidence" value="ECO:0007669"/>
    <property type="project" value="UniProtKB-ARBA"/>
</dbReference>